<sequence length="537" mass="61167">MVHIQDLPIELLRLILSFIADPEDEPFLKLPDRADQSAKAKGGNANELERDDQYDDDDADEYENLRNICLVSRRFRELAQPLLFRYFDDDGLAGDLSKTISFAKTIYRCPHLGKLVQDISILPIPFCLGGPRQLTVEDSEFFKGAIQDLQLADQEEAWISAMEKSDLGVFGALLVNKTPNLRGLHLPGGQFSMKPFTHLFSRNPSFLSDLESLWIECEDEFSGYNIASYQEFLTLPKLVFPTFENGDLLDASFPSTWAPGTLMTEQVAFHRCHIDAGSIRKFMRACKKLKSFTYQNFSLDPHDQRTPSTRATAEFNAAQAHEAALLHKNTLEHFHLEFARDPWDFENPEEYLSSRVKIGSFRDFVVLETIFLPHALLPPHPQFPRSLKTLHITDCNSSIRDLVQNIAIDCKNGLYPDFTDFKVLAIDITRPIKLSGQRIPPGKTPEQCFLSLQGLFKGTKVDFQILPYKIPDFDEYDDSDLDYEDYEEYPLGAGVPGMDRMPGLFDLIMQRALQDPDFTNLRSHAASDNSWETDDND</sequence>
<feature type="compositionally biased region" description="Basic and acidic residues" evidence="1">
    <location>
        <begin position="29"/>
        <end position="38"/>
    </location>
</feature>
<reference evidence="2 3" key="1">
    <citation type="submission" date="2016-10" db="EMBL/GenBank/DDBJ databases">
        <title>Genome sequence of the ascomycete fungus Penicillium subrubescens.</title>
        <authorList>
            <person name="De Vries R.P."/>
            <person name="Peng M."/>
            <person name="Dilokpimol A."/>
            <person name="Hilden K."/>
            <person name="Makela M.R."/>
            <person name="Grigoriev I."/>
            <person name="Riley R."/>
            <person name="Granchi Z."/>
        </authorList>
    </citation>
    <scope>NUCLEOTIDE SEQUENCE [LARGE SCALE GENOMIC DNA]</scope>
    <source>
        <strain evidence="2 3">CBS 132785</strain>
    </source>
</reference>
<keyword evidence="3" id="KW-1185">Reference proteome</keyword>
<evidence type="ECO:0000256" key="1">
    <source>
        <dbReference type="SAM" id="MobiDB-lite"/>
    </source>
</evidence>
<dbReference type="Proteomes" id="UP000186955">
    <property type="component" value="Unassembled WGS sequence"/>
</dbReference>
<organism evidence="2 3">
    <name type="scientific">Penicillium subrubescens</name>
    <dbReference type="NCBI Taxonomy" id="1316194"/>
    <lineage>
        <taxon>Eukaryota</taxon>
        <taxon>Fungi</taxon>
        <taxon>Dikarya</taxon>
        <taxon>Ascomycota</taxon>
        <taxon>Pezizomycotina</taxon>
        <taxon>Eurotiomycetes</taxon>
        <taxon>Eurotiomycetidae</taxon>
        <taxon>Eurotiales</taxon>
        <taxon>Aspergillaceae</taxon>
        <taxon>Penicillium</taxon>
    </lineage>
</organism>
<dbReference type="EMBL" id="MNBE01000698">
    <property type="protein sequence ID" value="OKO96461.1"/>
    <property type="molecule type" value="Genomic_DNA"/>
</dbReference>
<evidence type="ECO:0000313" key="2">
    <source>
        <dbReference type="EMBL" id="OKO96461.1"/>
    </source>
</evidence>
<accession>A0A1Q5T8B1</accession>
<comment type="caution">
    <text evidence="2">The sequence shown here is derived from an EMBL/GenBank/DDBJ whole genome shotgun (WGS) entry which is preliminary data.</text>
</comment>
<proteinExistence type="predicted"/>
<gene>
    <name evidence="2" type="ORF">PENSUB_10636</name>
</gene>
<dbReference type="OrthoDB" id="2520703at2759"/>
<dbReference type="STRING" id="1316194.A0A1Q5T8B1"/>
<protein>
    <submittedName>
        <fullName evidence="2">Uncharacterized protein</fullName>
    </submittedName>
</protein>
<feature type="compositionally biased region" description="Acidic residues" evidence="1">
    <location>
        <begin position="49"/>
        <end position="58"/>
    </location>
</feature>
<feature type="region of interest" description="Disordered" evidence="1">
    <location>
        <begin position="29"/>
        <end position="58"/>
    </location>
</feature>
<evidence type="ECO:0000313" key="3">
    <source>
        <dbReference type="Proteomes" id="UP000186955"/>
    </source>
</evidence>
<dbReference type="AlphaFoldDB" id="A0A1Q5T8B1"/>
<name>A0A1Q5T8B1_9EURO</name>